<gene>
    <name evidence="1" type="ORF">BDN72DRAFT_760836</name>
</gene>
<evidence type="ECO:0000313" key="2">
    <source>
        <dbReference type="Proteomes" id="UP000308600"/>
    </source>
</evidence>
<evidence type="ECO:0000313" key="1">
    <source>
        <dbReference type="EMBL" id="TFK73902.1"/>
    </source>
</evidence>
<sequence>MSVQLAYPASHLYSQLTQQQLALKIARHSPCMTCGSCSGLRPPPGVEVIFDDVLNQPSLGDLSQYGSDDDDASPVYLEMCTCGHSVQEHGADWIVLGPAEFARRGRVAVGLDELLQDVGKLLDFGYTDEDVLSLRQELGP</sequence>
<organism evidence="1 2">
    <name type="scientific">Pluteus cervinus</name>
    <dbReference type="NCBI Taxonomy" id="181527"/>
    <lineage>
        <taxon>Eukaryota</taxon>
        <taxon>Fungi</taxon>
        <taxon>Dikarya</taxon>
        <taxon>Basidiomycota</taxon>
        <taxon>Agaricomycotina</taxon>
        <taxon>Agaricomycetes</taxon>
        <taxon>Agaricomycetidae</taxon>
        <taxon>Agaricales</taxon>
        <taxon>Pluteineae</taxon>
        <taxon>Pluteaceae</taxon>
        <taxon>Pluteus</taxon>
    </lineage>
</organism>
<accession>A0ACD3B885</accession>
<name>A0ACD3B885_9AGAR</name>
<proteinExistence type="predicted"/>
<reference evidence="1 2" key="1">
    <citation type="journal article" date="2019" name="Nat. Ecol. Evol.">
        <title>Megaphylogeny resolves global patterns of mushroom evolution.</title>
        <authorList>
            <person name="Varga T."/>
            <person name="Krizsan K."/>
            <person name="Foldi C."/>
            <person name="Dima B."/>
            <person name="Sanchez-Garcia M."/>
            <person name="Sanchez-Ramirez S."/>
            <person name="Szollosi G.J."/>
            <person name="Szarkandi J.G."/>
            <person name="Papp V."/>
            <person name="Albert L."/>
            <person name="Andreopoulos W."/>
            <person name="Angelini C."/>
            <person name="Antonin V."/>
            <person name="Barry K.W."/>
            <person name="Bougher N.L."/>
            <person name="Buchanan P."/>
            <person name="Buyck B."/>
            <person name="Bense V."/>
            <person name="Catcheside P."/>
            <person name="Chovatia M."/>
            <person name="Cooper J."/>
            <person name="Damon W."/>
            <person name="Desjardin D."/>
            <person name="Finy P."/>
            <person name="Geml J."/>
            <person name="Haridas S."/>
            <person name="Hughes K."/>
            <person name="Justo A."/>
            <person name="Karasinski D."/>
            <person name="Kautmanova I."/>
            <person name="Kiss B."/>
            <person name="Kocsube S."/>
            <person name="Kotiranta H."/>
            <person name="LaButti K.M."/>
            <person name="Lechner B.E."/>
            <person name="Liimatainen K."/>
            <person name="Lipzen A."/>
            <person name="Lukacs Z."/>
            <person name="Mihaltcheva S."/>
            <person name="Morgado L.N."/>
            <person name="Niskanen T."/>
            <person name="Noordeloos M.E."/>
            <person name="Ohm R.A."/>
            <person name="Ortiz-Santana B."/>
            <person name="Ovrebo C."/>
            <person name="Racz N."/>
            <person name="Riley R."/>
            <person name="Savchenko A."/>
            <person name="Shiryaev A."/>
            <person name="Soop K."/>
            <person name="Spirin V."/>
            <person name="Szebenyi C."/>
            <person name="Tomsovsky M."/>
            <person name="Tulloss R.E."/>
            <person name="Uehling J."/>
            <person name="Grigoriev I.V."/>
            <person name="Vagvolgyi C."/>
            <person name="Papp T."/>
            <person name="Martin F.M."/>
            <person name="Miettinen O."/>
            <person name="Hibbett D.S."/>
            <person name="Nagy L.G."/>
        </authorList>
    </citation>
    <scope>NUCLEOTIDE SEQUENCE [LARGE SCALE GENOMIC DNA]</scope>
    <source>
        <strain evidence="1 2">NL-1719</strain>
    </source>
</reference>
<keyword evidence="2" id="KW-1185">Reference proteome</keyword>
<dbReference type="EMBL" id="ML208272">
    <property type="protein sequence ID" value="TFK73902.1"/>
    <property type="molecule type" value="Genomic_DNA"/>
</dbReference>
<feature type="non-terminal residue" evidence="1">
    <location>
        <position position="140"/>
    </location>
</feature>
<protein>
    <submittedName>
        <fullName evidence="1">Uncharacterized protein</fullName>
    </submittedName>
</protein>
<dbReference type="Proteomes" id="UP000308600">
    <property type="component" value="Unassembled WGS sequence"/>
</dbReference>